<reference evidence="1" key="1">
    <citation type="journal article" date="2015" name="Nature">
        <title>Complex archaea that bridge the gap between prokaryotes and eukaryotes.</title>
        <authorList>
            <person name="Spang A."/>
            <person name="Saw J.H."/>
            <person name="Jorgensen S.L."/>
            <person name="Zaremba-Niedzwiedzka K."/>
            <person name="Martijn J."/>
            <person name="Lind A.E."/>
            <person name="van Eijk R."/>
            <person name="Schleper C."/>
            <person name="Guy L."/>
            <person name="Ettema T.J."/>
        </authorList>
    </citation>
    <scope>NUCLEOTIDE SEQUENCE</scope>
</reference>
<dbReference type="Pfam" id="PF11351">
    <property type="entry name" value="GTA_holin_3TM"/>
    <property type="match status" value="1"/>
</dbReference>
<dbReference type="EMBL" id="LAZR01032156">
    <property type="protein sequence ID" value="KKL51698.1"/>
    <property type="molecule type" value="Genomic_DNA"/>
</dbReference>
<evidence type="ECO:0008006" key="2">
    <source>
        <dbReference type="Google" id="ProtNLM"/>
    </source>
</evidence>
<evidence type="ECO:0000313" key="1">
    <source>
        <dbReference type="EMBL" id="KKL51698.1"/>
    </source>
</evidence>
<comment type="caution">
    <text evidence="1">The sequence shown here is derived from an EMBL/GenBank/DDBJ whole genome shotgun (WGS) entry which is preliminary data.</text>
</comment>
<protein>
    <recommendedName>
        <fullName evidence="2">Holin of 3TMs, for gene-transfer release</fullName>
    </recommendedName>
</protein>
<name>A0A0F9CQN7_9ZZZZ</name>
<proteinExistence type="predicted"/>
<sequence>MALLSFLGGLVKPVTDLVDNLHTSVEEKLAMKVALTKLETEFGAKALDYEKSLLTARAEVINTETKSESTITRTWRPVTMLTFLGIVVWFVVGKAFGWPLPEKDFVDNVFALIKLGLGGYVLGRSAEKIVPAVLKAMKKKENV</sequence>
<dbReference type="AlphaFoldDB" id="A0A0F9CQN7"/>
<organism evidence="1">
    <name type="scientific">marine sediment metagenome</name>
    <dbReference type="NCBI Taxonomy" id="412755"/>
    <lineage>
        <taxon>unclassified sequences</taxon>
        <taxon>metagenomes</taxon>
        <taxon>ecological metagenomes</taxon>
    </lineage>
</organism>
<dbReference type="InterPro" id="IPR021497">
    <property type="entry name" value="GTA_holin_3TM"/>
</dbReference>
<gene>
    <name evidence="1" type="ORF">LCGC14_2292890</name>
</gene>
<accession>A0A0F9CQN7</accession>